<organism evidence="5 6">
    <name type="scientific">Suicoccus acidiformans</name>
    <dbReference type="NCBI Taxonomy" id="2036206"/>
    <lineage>
        <taxon>Bacteria</taxon>
        <taxon>Bacillati</taxon>
        <taxon>Bacillota</taxon>
        <taxon>Bacilli</taxon>
        <taxon>Lactobacillales</taxon>
        <taxon>Aerococcaceae</taxon>
        <taxon>Suicoccus</taxon>
    </lineage>
</organism>
<sequence>MMKKAIYLCVLLLLTACQAKDQQSSQEEASLSSAEVTSHSEEAAAEPEPLTLSEPLAGLPAKTTYEPWEGEANRFVIRSVGDVLIHDRVSHLADTSHELYQAAKAQMPAEVYGFEPVAADFLAEGYDFDPMVWHIAPFVAYADLSIANLEVIAASPQLPMAGYPQFNAPRAILTTLKKLGIDHVTNGSNHTLDWYGEGARTSIENISEVGLTYSGSYASWEDYAQPRIYEANGLKVGLLTYSYGTNGMPIPPGEEYLISLTDLDIMLEEIAQVQNQCDAMVVTLQLGPEYDPWPDATQEHVFQALADAGVDVILGGHPHVLQPLVWLNEGGSFGIYSQASFVSGQEDLSNKQGGITEIVLEKAADGQVSVTDVSFMPIFMLGVRDEKMYETVPLADYDYYQIPDGASWWSELAERMQAFTTEVNYVTHLETAWTEATDSTFR</sequence>
<dbReference type="SMART" id="SM00854">
    <property type="entry name" value="PGA_cap"/>
    <property type="match status" value="1"/>
</dbReference>
<feature type="compositionally biased region" description="Low complexity" evidence="2">
    <location>
        <begin position="28"/>
        <end position="37"/>
    </location>
</feature>
<dbReference type="PANTHER" id="PTHR33393:SF12">
    <property type="entry name" value="CAPSULE BIOSYNTHESIS PROTEIN CAPA"/>
    <property type="match status" value="1"/>
</dbReference>
<keyword evidence="6" id="KW-1185">Reference proteome</keyword>
<evidence type="ECO:0000256" key="2">
    <source>
        <dbReference type="SAM" id="MobiDB-lite"/>
    </source>
</evidence>
<feature type="domain" description="Capsule synthesis protein CapA" evidence="4">
    <location>
        <begin position="116"/>
        <end position="345"/>
    </location>
</feature>
<name>A0A347WML6_9LACT</name>
<evidence type="ECO:0000313" key="6">
    <source>
        <dbReference type="Proteomes" id="UP000263232"/>
    </source>
</evidence>
<protein>
    <recommendedName>
        <fullName evidence="4">Capsule synthesis protein CapA domain-containing protein</fullName>
    </recommendedName>
</protein>
<proteinExistence type="inferred from homology"/>
<feature type="signal peptide" evidence="3">
    <location>
        <begin position="1"/>
        <end position="19"/>
    </location>
</feature>
<dbReference type="Pfam" id="PF09587">
    <property type="entry name" value="PGA_cap"/>
    <property type="match status" value="1"/>
</dbReference>
<evidence type="ECO:0000313" key="5">
    <source>
        <dbReference type="EMBL" id="AXY26323.1"/>
    </source>
</evidence>
<gene>
    <name evidence="5" type="ORF">CL176_10120</name>
</gene>
<feature type="chain" id="PRO_5016832880" description="Capsule synthesis protein CapA domain-containing protein" evidence="3">
    <location>
        <begin position="20"/>
        <end position="442"/>
    </location>
</feature>
<dbReference type="AlphaFoldDB" id="A0A347WML6"/>
<keyword evidence="3" id="KW-0732">Signal</keyword>
<evidence type="ECO:0000256" key="3">
    <source>
        <dbReference type="SAM" id="SignalP"/>
    </source>
</evidence>
<dbReference type="OrthoDB" id="9810906at2"/>
<evidence type="ECO:0000256" key="1">
    <source>
        <dbReference type="ARBA" id="ARBA00005662"/>
    </source>
</evidence>
<dbReference type="SUPFAM" id="SSF56300">
    <property type="entry name" value="Metallo-dependent phosphatases"/>
    <property type="match status" value="1"/>
</dbReference>
<evidence type="ECO:0000259" key="4">
    <source>
        <dbReference type="SMART" id="SM00854"/>
    </source>
</evidence>
<dbReference type="KEGG" id="abae:CL176_10120"/>
<dbReference type="PROSITE" id="PS51257">
    <property type="entry name" value="PROKAR_LIPOPROTEIN"/>
    <property type="match status" value="1"/>
</dbReference>
<dbReference type="Gene3D" id="3.60.21.10">
    <property type="match status" value="1"/>
</dbReference>
<dbReference type="InterPro" id="IPR029052">
    <property type="entry name" value="Metallo-depent_PP-like"/>
</dbReference>
<feature type="compositionally biased region" description="Low complexity" evidence="2">
    <location>
        <begin position="46"/>
        <end position="56"/>
    </location>
</feature>
<accession>A0A347WML6</accession>
<dbReference type="InterPro" id="IPR019079">
    <property type="entry name" value="Capsule_synth_CapA"/>
</dbReference>
<feature type="region of interest" description="Disordered" evidence="2">
    <location>
        <begin position="28"/>
        <end position="56"/>
    </location>
</feature>
<dbReference type="PANTHER" id="PTHR33393">
    <property type="entry name" value="POLYGLUTAMINE SYNTHESIS ACCESSORY PROTEIN RV0574C-RELATED"/>
    <property type="match status" value="1"/>
</dbReference>
<comment type="similarity">
    <text evidence="1">Belongs to the CapA family.</text>
</comment>
<reference evidence="5 6" key="1">
    <citation type="submission" date="2017-09" db="EMBL/GenBank/DDBJ databases">
        <title>Complete genome sequence of Oxytococcus suis strain ZY16052.</title>
        <authorList>
            <person name="Li F."/>
        </authorList>
    </citation>
    <scope>NUCLEOTIDE SEQUENCE [LARGE SCALE GENOMIC DNA]</scope>
    <source>
        <strain evidence="5 6">ZY16052</strain>
    </source>
</reference>
<dbReference type="EMBL" id="CP023434">
    <property type="protein sequence ID" value="AXY26323.1"/>
    <property type="molecule type" value="Genomic_DNA"/>
</dbReference>
<dbReference type="InterPro" id="IPR052169">
    <property type="entry name" value="CW_Biosynth-Accessory"/>
</dbReference>
<dbReference type="CDD" id="cd07381">
    <property type="entry name" value="MPP_CapA"/>
    <property type="match status" value="1"/>
</dbReference>
<dbReference type="Proteomes" id="UP000263232">
    <property type="component" value="Chromosome"/>
</dbReference>